<evidence type="ECO:0000313" key="1">
    <source>
        <dbReference type="EMBL" id="EIE77242.1"/>
    </source>
</evidence>
<name>I1BM12_RHIO9</name>
<dbReference type="GeneID" id="93608918"/>
<organism evidence="1 2">
    <name type="scientific">Rhizopus delemar (strain RA 99-880 / ATCC MYA-4621 / FGSC 9543 / NRRL 43880)</name>
    <name type="common">Mucormycosis agent</name>
    <name type="synonym">Rhizopus arrhizus var. delemar</name>
    <dbReference type="NCBI Taxonomy" id="246409"/>
    <lineage>
        <taxon>Eukaryota</taxon>
        <taxon>Fungi</taxon>
        <taxon>Fungi incertae sedis</taxon>
        <taxon>Mucoromycota</taxon>
        <taxon>Mucoromycotina</taxon>
        <taxon>Mucoromycetes</taxon>
        <taxon>Mucorales</taxon>
        <taxon>Mucorineae</taxon>
        <taxon>Rhizopodaceae</taxon>
        <taxon>Rhizopus</taxon>
    </lineage>
</organism>
<sequence length="144" mass="16488">MTATSSSAVDRLMASPRTEDVSSFFMERELHLSSIACINHCQRRKTVSTGDRPAVVSEVTKRLIKRKVMEWVLKASKVVYRELVGFGYDISYQSEINGFDGDNHYRKRPSDLFQQHDLDFVIQHEASKLMSWCCITSEGPEYAC</sequence>
<gene>
    <name evidence="1" type="ORF">RO3G_01946</name>
</gene>
<keyword evidence="2" id="KW-1185">Reference proteome</keyword>
<dbReference type="AlphaFoldDB" id="I1BM12"/>
<dbReference type="RefSeq" id="XP_067512638.1">
    <property type="nucleotide sequence ID" value="XM_067656537.1"/>
</dbReference>
<proteinExistence type="predicted"/>
<dbReference type="Proteomes" id="UP000009138">
    <property type="component" value="Unassembled WGS sequence"/>
</dbReference>
<dbReference type="InParanoid" id="I1BM12"/>
<dbReference type="VEuPathDB" id="FungiDB:RO3G_01946"/>
<dbReference type="EMBL" id="CH476732">
    <property type="protein sequence ID" value="EIE77242.1"/>
    <property type="molecule type" value="Genomic_DNA"/>
</dbReference>
<evidence type="ECO:0000313" key="2">
    <source>
        <dbReference type="Proteomes" id="UP000009138"/>
    </source>
</evidence>
<accession>I1BM12</accession>
<protein>
    <submittedName>
        <fullName evidence="1">Uncharacterized protein</fullName>
    </submittedName>
</protein>
<reference evidence="1 2" key="1">
    <citation type="journal article" date="2009" name="PLoS Genet.">
        <title>Genomic analysis of the basal lineage fungus Rhizopus oryzae reveals a whole-genome duplication.</title>
        <authorList>
            <person name="Ma L.-J."/>
            <person name="Ibrahim A.S."/>
            <person name="Skory C."/>
            <person name="Grabherr M.G."/>
            <person name="Burger G."/>
            <person name="Butler M."/>
            <person name="Elias M."/>
            <person name="Idnurm A."/>
            <person name="Lang B.F."/>
            <person name="Sone T."/>
            <person name="Abe A."/>
            <person name="Calvo S.E."/>
            <person name="Corrochano L.M."/>
            <person name="Engels R."/>
            <person name="Fu J."/>
            <person name="Hansberg W."/>
            <person name="Kim J.-M."/>
            <person name="Kodira C.D."/>
            <person name="Koehrsen M.J."/>
            <person name="Liu B."/>
            <person name="Miranda-Saavedra D."/>
            <person name="O'Leary S."/>
            <person name="Ortiz-Castellanos L."/>
            <person name="Poulter R."/>
            <person name="Rodriguez-Romero J."/>
            <person name="Ruiz-Herrera J."/>
            <person name="Shen Y.-Q."/>
            <person name="Zeng Q."/>
            <person name="Galagan J."/>
            <person name="Birren B.W."/>
            <person name="Cuomo C.A."/>
            <person name="Wickes B.L."/>
        </authorList>
    </citation>
    <scope>NUCLEOTIDE SEQUENCE [LARGE SCALE GENOMIC DNA]</scope>
    <source>
        <strain evidence="2">RA 99-880 / ATCC MYA-4621 / FGSC 9543 / NRRL 43880</strain>
    </source>
</reference>